<protein>
    <submittedName>
        <fullName evidence="5">Uncharacterized protein</fullName>
    </submittedName>
</protein>
<evidence type="ECO:0000313" key="5">
    <source>
        <dbReference type="Ensembl" id="ENSGAGP00000008386.1"/>
    </source>
</evidence>
<dbReference type="InterPro" id="IPR036179">
    <property type="entry name" value="Ig-like_dom_sf"/>
</dbReference>
<evidence type="ECO:0000256" key="1">
    <source>
        <dbReference type="ARBA" id="ARBA00022729"/>
    </source>
</evidence>
<name>A0A452H1P6_9SAUR</name>
<dbReference type="Ensembl" id="ENSGAGT00000009655.1">
    <property type="protein sequence ID" value="ENSGAGP00000008386.1"/>
    <property type="gene ID" value="ENSGAGG00000006667.1"/>
</dbReference>
<evidence type="ECO:0000313" key="6">
    <source>
        <dbReference type="Proteomes" id="UP000291020"/>
    </source>
</evidence>
<reference evidence="5" key="2">
    <citation type="submission" date="2025-08" db="UniProtKB">
        <authorList>
            <consortium name="Ensembl"/>
        </authorList>
    </citation>
    <scope>IDENTIFICATION</scope>
</reference>
<dbReference type="Proteomes" id="UP000291020">
    <property type="component" value="Unassembled WGS sequence"/>
</dbReference>
<dbReference type="PANTHER" id="PTHR11738:SF186">
    <property type="entry name" value="OSTEOCLAST-ASSOCIATED IMMUNOGLOBULIN-LIKE RECEPTOR"/>
    <property type="match status" value="1"/>
</dbReference>
<dbReference type="STRING" id="38772.ENSGAGP00000008386"/>
<accession>A0A452H1P6</accession>
<dbReference type="Pfam" id="PF13895">
    <property type="entry name" value="Ig_2"/>
    <property type="match status" value="1"/>
</dbReference>
<reference evidence="5" key="3">
    <citation type="submission" date="2025-09" db="UniProtKB">
        <authorList>
            <consortium name="Ensembl"/>
        </authorList>
    </citation>
    <scope>IDENTIFICATION</scope>
</reference>
<dbReference type="FunFam" id="2.60.40.10:FF:000049">
    <property type="entry name" value="Leukocyte immunoglobulin-like receptor subfamily B member 1"/>
    <property type="match status" value="1"/>
</dbReference>
<dbReference type="GO" id="GO:0002764">
    <property type="term" value="P:immune response-regulating signaling pathway"/>
    <property type="evidence" value="ECO:0007669"/>
    <property type="project" value="TreeGrafter"/>
</dbReference>
<dbReference type="SUPFAM" id="SSF48726">
    <property type="entry name" value="Immunoglobulin"/>
    <property type="match status" value="1"/>
</dbReference>
<keyword evidence="6" id="KW-1185">Reference proteome</keyword>
<evidence type="ECO:0000256" key="3">
    <source>
        <dbReference type="ARBA" id="ARBA00023319"/>
    </source>
</evidence>
<organism evidence="5 6">
    <name type="scientific">Gopherus agassizii</name>
    <name type="common">Agassiz's desert tortoise</name>
    <dbReference type="NCBI Taxonomy" id="38772"/>
    <lineage>
        <taxon>Eukaryota</taxon>
        <taxon>Metazoa</taxon>
        <taxon>Chordata</taxon>
        <taxon>Craniata</taxon>
        <taxon>Vertebrata</taxon>
        <taxon>Euteleostomi</taxon>
        <taxon>Archelosauria</taxon>
        <taxon>Testudinata</taxon>
        <taxon>Testudines</taxon>
        <taxon>Cryptodira</taxon>
        <taxon>Durocryptodira</taxon>
        <taxon>Testudinoidea</taxon>
        <taxon>Testudinidae</taxon>
        <taxon>Gopherus</taxon>
    </lineage>
</organism>
<sequence>LLLLVLSSASTENSPAPSSLEPPCRYYPKPSISASPGEEVSLGTAVTVRCWGQHPGVRFVLNKEGRHFPPVDSDGLEAEFSTSNVHRDLGGSYTCSYHSRSEPFAVSYPSDPMELVVRGEGPGSASPFPAPCPPRSSWGFGANGTLRARQGPHMAYEDPKNKAAEAPCLWGWEPSSQGRDSGSGGLWDLGENLCQGAPGSAHAWESQKMRVEIPPPS</sequence>
<keyword evidence="3" id="KW-0393">Immunoglobulin domain</keyword>
<evidence type="ECO:0000256" key="4">
    <source>
        <dbReference type="SAM" id="MobiDB-lite"/>
    </source>
</evidence>
<dbReference type="Gene3D" id="2.60.40.10">
    <property type="entry name" value="Immunoglobulins"/>
    <property type="match status" value="1"/>
</dbReference>
<keyword evidence="2" id="KW-1015">Disulfide bond</keyword>
<feature type="region of interest" description="Disordered" evidence="4">
    <location>
        <begin position="198"/>
        <end position="217"/>
    </location>
</feature>
<proteinExistence type="predicted"/>
<reference evidence="6" key="1">
    <citation type="journal article" date="2017" name="PLoS ONE">
        <title>The Agassiz's desert tortoise genome provides a resource for the conservation of a threatened species.</title>
        <authorList>
            <person name="Tollis M."/>
            <person name="DeNardo D.F."/>
            <person name="Cornelius J.A."/>
            <person name="Dolby G.A."/>
            <person name="Edwards T."/>
            <person name="Henen B.T."/>
            <person name="Karl A.E."/>
            <person name="Murphy R.W."/>
            <person name="Kusumi K."/>
        </authorList>
    </citation>
    <scope>NUCLEOTIDE SEQUENCE [LARGE SCALE GENOMIC DNA]</scope>
</reference>
<keyword evidence="1" id="KW-0732">Signal</keyword>
<dbReference type="InterPro" id="IPR050412">
    <property type="entry name" value="Ig-like_Receptors_ImmuneReg"/>
</dbReference>
<dbReference type="AlphaFoldDB" id="A0A452H1P6"/>
<evidence type="ECO:0000256" key="2">
    <source>
        <dbReference type="ARBA" id="ARBA00023157"/>
    </source>
</evidence>
<dbReference type="InterPro" id="IPR013783">
    <property type="entry name" value="Ig-like_fold"/>
</dbReference>
<dbReference type="PANTHER" id="PTHR11738">
    <property type="entry name" value="MHC CLASS I NK CELL RECEPTOR"/>
    <property type="match status" value="1"/>
</dbReference>